<dbReference type="OrthoDB" id="3224137at2"/>
<reference evidence="3" key="1">
    <citation type="submission" date="2017-02" db="EMBL/GenBank/DDBJ databases">
        <authorList>
            <person name="Varghese N."/>
            <person name="Submissions S."/>
        </authorList>
    </citation>
    <scope>NUCLEOTIDE SEQUENCE [LARGE SCALE GENOMIC DNA]</scope>
    <source>
        <strain evidence="3">DSM 15739</strain>
    </source>
</reference>
<gene>
    <name evidence="2" type="ORF">SAMN02746011_01746</name>
</gene>
<dbReference type="Pfam" id="PF09903">
    <property type="entry name" value="DUF2130"/>
    <property type="match status" value="1"/>
</dbReference>
<dbReference type="Proteomes" id="UP000189941">
    <property type="component" value="Unassembled WGS sequence"/>
</dbReference>
<organism evidence="2 3">
    <name type="scientific">Globicatella sulfidifaciens DSM 15739</name>
    <dbReference type="NCBI Taxonomy" id="1121925"/>
    <lineage>
        <taxon>Bacteria</taxon>
        <taxon>Bacillati</taxon>
        <taxon>Bacillota</taxon>
        <taxon>Bacilli</taxon>
        <taxon>Lactobacillales</taxon>
        <taxon>Aerococcaceae</taxon>
        <taxon>Globicatella</taxon>
    </lineage>
</organism>
<dbReference type="EMBL" id="FUWO01000018">
    <property type="protein sequence ID" value="SJZ78005.1"/>
    <property type="molecule type" value="Genomic_DNA"/>
</dbReference>
<protein>
    <recommendedName>
        <fullName evidence="4">DUF2130 domain-containing protein</fullName>
    </recommendedName>
</protein>
<keyword evidence="1" id="KW-0175">Coiled coil</keyword>
<proteinExistence type="predicted"/>
<dbReference type="AlphaFoldDB" id="A0A1T4NFT0"/>
<name>A0A1T4NFT0_9LACT</name>
<evidence type="ECO:0008006" key="4">
    <source>
        <dbReference type="Google" id="ProtNLM"/>
    </source>
</evidence>
<feature type="coiled-coil region" evidence="1">
    <location>
        <begin position="37"/>
        <end position="195"/>
    </location>
</feature>
<dbReference type="RefSeq" id="WP_078756437.1">
    <property type="nucleotide sequence ID" value="NZ_FUWO01000018.1"/>
</dbReference>
<sequence length="466" mass="54202">MHQIKCPHCGETFQIDKTSYANIASQVRTSEFDQELHNRLVQINEEHQKDIALAEEKISKLLTEQLNDKEKELAQLAVEKDREITQLKNDKEQALTKLIAEKEQALAKLQAQIDLQKEKTAASLVEKETQIKADLTEQLTQRDKQIADLEAQLKQIENTHKISSMELVTAKDKEINELTNRLQLLEKETLIEQKNLKERYEIQLMQKDETIAFYKDFKAKQSTKMVGESLEQHCEIQFNEIRATAFPRAQFGKDNDARSGSKGDYIYREYDEHGTEIISIMFEMKNENDETATKKKNEHFFKELDKDRTEKKCEYAILVSLLEADNELYNNGIVDVSYAYEKMYVIRPQFFIPIISLLRNAAMNSLQYKQELALTREQNIDIAHFEEDLEEFKSAFARNYDLASRKFQTAIDEIDKTITHLEKTKAALLSSENNLRLANNKADDLTVKKLTRNNPTMRAKFEALKD</sequence>
<dbReference type="PIRSF" id="PIRSF005850">
    <property type="entry name" value="UCP005850"/>
    <property type="match status" value="1"/>
</dbReference>
<accession>A0A1T4NFT0</accession>
<evidence type="ECO:0000313" key="3">
    <source>
        <dbReference type="Proteomes" id="UP000189941"/>
    </source>
</evidence>
<dbReference type="InterPro" id="IPR019219">
    <property type="entry name" value="DUF2130"/>
</dbReference>
<keyword evidence="3" id="KW-1185">Reference proteome</keyword>
<evidence type="ECO:0000313" key="2">
    <source>
        <dbReference type="EMBL" id="SJZ78005.1"/>
    </source>
</evidence>
<evidence type="ECO:0000256" key="1">
    <source>
        <dbReference type="SAM" id="Coils"/>
    </source>
</evidence>